<sequence>MEDLITNLLEIDQGAKARLEQARLQEKQILDALEDEATAASDEVLAEATAQVDSLMRESDARAKKRIEELQLRYQQAVAALDASYAEKKEQLVKAIVARCIGGE</sequence>
<name>A0A1C6HSH1_9FIRM</name>
<organism evidence="2">
    <name type="scientific">uncultured Anaerotruncus sp</name>
    <dbReference type="NCBI Taxonomy" id="905011"/>
    <lineage>
        <taxon>Bacteria</taxon>
        <taxon>Bacillati</taxon>
        <taxon>Bacillota</taxon>
        <taxon>Clostridia</taxon>
        <taxon>Eubacteriales</taxon>
        <taxon>Oscillospiraceae</taxon>
        <taxon>Anaerotruncus</taxon>
        <taxon>environmental samples</taxon>
    </lineage>
</organism>
<keyword evidence="1" id="KW-0175">Coiled coil</keyword>
<proteinExistence type="predicted"/>
<evidence type="ECO:0000313" key="2">
    <source>
        <dbReference type="EMBL" id="SCJ60606.1"/>
    </source>
</evidence>
<protein>
    <recommendedName>
        <fullName evidence="3">V-type ATP synthase subunit H</fullName>
    </recommendedName>
</protein>
<dbReference type="Gene3D" id="1.20.5.2950">
    <property type="match status" value="1"/>
</dbReference>
<dbReference type="AlphaFoldDB" id="A0A1C6HSH1"/>
<feature type="coiled-coil region" evidence="1">
    <location>
        <begin position="16"/>
        <end position="87"/>
    </location>
</feature>
<evidence type="ECO:0008006" key="3">
    <source>
        <dbReference type="Google" id="ProtNLM"/>
    </source>
</evidence>
<reference evidence="2" key="1">
    <citation type="submission" date="2015-09" db="EMBL/GenBank/DDBJ databases">
        <authorList>
            <consortium name="Pathogen Informatics"/>
        </authorList>
    </citation>
    <scope>NUCLEOTIDE SEQUENCE</scope>
    <source>
        <strain evidence="2">2789STDY5834896</strain>
    </source>
</reference>
<gene>
    <name evidence="2" type="ORF">SAMEA3545359_01025</name>
</gene>
<accession>A0A1C6HSH1</accession>
<dbReference type="EMBL" id="FMHG01000001">
    <property type="protein sequence ID" value="SCJ60606.1"/>
    <property type="molecule type" value="Genomic_DNA"/>
</dbReference>
<evidence type="ECO:0000256" key="1">
    <source>
        <dbReference type="SAM" id="Coils"/>
    </source>
</evidence>